<keyword evidence="2" id="KW-1185">Reference proteome</keyword>
<dbReference type="Proteomes" id="UP000094389">
    <property type="component" value="Unassembled WGS sequence"/>
</dbReference>
<dbReference type="EMBL" id="KV453946">
    <property type="protein sequence ID" value="ODV70983.1"/>
    <property type="molecule type" value="Genomic_DNA"/>
</dbReference>
<proteinExistence type="predicted"/>
<reference evidence="1 2" key="1">
    <citation type="journal article" date="2016" name="Proc. Natl. Acad. Sci. U.S.A.">
        <title>Comparative genomics of biotechnologically important yeasts.</title>
        <authorList>
            <person name="Riley R."/>
            <person name="Haridas S."/>
            <person name="Wolfe K.H."/>
            <person name="Lopes M.R."/>
            <person name="Hittinger C.T."/>
            <person name="Goeker M."/>
            <person name="Salamov A.A."/>
            <person name="Wisecaver J.H."/>
            <person name="Long T.M."/>
            <person name="Calvey C.H."/>
            <person name="Aerts A.L."/>
            <person name="Barry K.W."/>
            <person name="Choi C."/>
            <person name="Clum A."/>
            <person name="Coughlan A.Y."/>
            <person name="Deshpande S."/>
            <person name="Douglass A.P."/>
            <person name="Hanson S.J."/>
            <person name="Klenk H.-P."/>
            <person name="LaButti K.M."/>
            <person name="Lapidus A."/>
            <person name="Lindquist E.A."/>
            <person name="Lipzen A.M."/>
            <person name="Meier-Kolthoff J.P."/>
            <person name="Ohm R.A."/>
            <person name="Otillar R.P."/>
            <person name="Pangilinan J.L."/>
            <person name="Peng Y."/>
            <person name="Rokas A."/>
            <person name="Rosa C.A."/>
            <person name="Scheuner C."/>
            <person name="Sibirny A.A."/>
            <person name="Slot J.C."/>
            <person name="Stielow J.B."/>
            <person name="Sun H."/>
            <person name="Kurtzman C.P."/>
            <person name="Blackwell M."/>
            <person name="Grigoriev I.V."/>
            <person name="Jeffries T.W."/>
        </authorList>
    </citation>
    <scope>NUCLEOTIDE SEQUENCE [LARGE SCALE GENOMIC DNA]</scope>
    <source>
        <strain evidence="2">ATCC 18201 / CBS 1600 / BCRC 20928 / JCM 3617 / NBRC 0987 / NRRL Y-1542</strain>
    </source>
</reference>
<organism evidence="1 2">
    <name type="scientific">Cyberlindnera jadinii (strain ATCC 18201 / CBS 1600 / BCRC 20928 / JCM 3617 / NBRC 0987 / NRRL Y-1542)</name>
    <name type="common">Torula yeast</name>
    <name type="synonym">Candida utilis</name>
    <dbReference type="NCBI Taxonomy" id="983966"/>
    <lineage>
        <taxon>Eukaryota</taxon>
        <taxon>Fungi</taxon>
        <taxon>Dikarya</taxon>
        <taxon>Ascomycota</taxon>
        <taxon>Saccharomycotina</taxon>
        <taxon>Saccharomycetes</taxon>
        <taxon>Phaffomycetales</taxon>
        <taxon>Phaffomycetaceae</taxon>
        <taxon>Cyberlindnera</taxon>
    </lineage>
</organism>
<evidence type="ECO:0000313" key="2">
    <source>
        <dbReference type="Proteomes" id="UP000094389"/>
    </source>
</evidence>
<dbReference type="AlphaFoldDB" id="A0A1E4RUN2"/>
<accession>A0A1E4RUN2</accession>
<evidence type="ECO:0000313" key="1">
    <source>
        <dbReference type="EMBL" id="ODV70983.1"/>
    </source>
</evidence>
<protein>
    <submittedName>
        <fullName evidence="1">Uncharacterized protein</fullName>
    </submittedName>
</protein>
<dbReference type="GeneID" id="30991107"/>
<sequence length="390" mass="44830">MWNLLSDLRRLFVEFNILQQLEDAISDQSEDSPAADSQGKKLVLKNLTVLSNKKRTVQVGDRKLKFSADKSTKWLKATVKSSELTSALHLISHSQDEIKCLPFAFIKQSGIQRGFSYIIHYCLPAWLQETCSSEYDVFKERRIISDQDNGIKKALDVLEAQYDVLIESFACSKHVKTNLFLYTIVKLRRVMQHRVFWLIFESDPEKVPPIQERMKGPFFERHKTDKVNSTYNLISNTQDCARGLQLYNSVTPMLDIVTSNHCEILNAGMDAFRRLNPTNLIIEVLLMQCEKVKITESVTFDWNKMRQIGDEDEMNDTSDPDDDGRTGRYRDTQNYGSLLYSTNFITSSCLNSKETSVIVNRSLPGTQMTTHKHSVSWDCDLVLQELSKVL</sequence>
<dbReference type="RefSeq" id="XP_020068022.1">
    <property type="nucleotide sequence ID" value="XM_020216711.1"/>
</dbReference>
<name>A0A1E4RUN2_CYBJN</name>
<gene>
    <name evidence="1" type="ORF">CYBJADRAFT_175499</name>
</gene>